<gene>
    <name evidence="9" type="ORF">CYME_CMQ382C</name>
</gene>
<comment type="subcellular location">
    <subcellularLocation>
        <location evidence="1">Nucleus</location>
        <location evidence="1">Nucleolus</location>
    </subcellularLocation>
</comment>
<dbReference type="eggNOG" id="KOG0310">
    <property type="taxonomic scope" value="Eukaryota"/>
</dbReference>
<evidence type="ECO:0000313" key="9">
    <source>
        <dbReference type="EMBL" id="BAM82233.1"/>
    </source>
</evidence>
<keyword evidence="10" id="KW-1185">Reference proteome</keyword>
<accession>M1VKW8</accession>
<dbReference type="InterPro" id="IPR015943">
    <property type="entry name" value="WD40/YVTN_repeat-like_dom_sf"/>
</dbReference>
<proteinExistence type="predicted"/>
<dbReference type="PANTHER" id="PTHR19924:SF26">
    <property type="entry name" value="U3 SMALL NUCLEOLAR RNA-ASSOCIATED PROTEIN 15 HOMOLOG"/>
    <property type="match status" value="1"/>
</dbReference>
<dbReference type="STRING" id="280699.M1VKW8"/>
<dbReference type="OrthoDB" id="431715at2759"/>
<dbReference type="GO" id="GO:0005730">
    <property type="term" value="C:nucleolus"/>
    <property type="evidence" value="ECO:0007669"/>
    <property type="project" value="UniProtKB-SubCell"/>
</dbReference>
<dbReference type="PROSITE" id="PS50294">
    <property type="entry name" value="WD_REPEATS_REGION"/>
    <property type="match status" value="1"/>
</dbReference>
<dbReference type="Pfam" id="PF00400">
    <property type="entry name" value="WD40"/>
    <property type="match status" value="3"/>
</dbReference>
<keyword evidence="4" id="KW-0677">Repeat</keyword>
<reference evidence="9 10" key="2">
    <citation type="journal article" date="2007" name="BMC Biol.">
        <title>A 100%-complete sequence reveals unusually simple genomic features in the hot-spring red alga Cyanidioschyzon merolae.</title>
        <authorList>
            <person name="Nozaki H."/>
            <person name="Takano H."/>
            <person name="Misumi O."/>
            <person name="Terasawa K."/>
            <person name="Matsuzaki M."/>
            <person name="Maruyama S."/>
            <person name="Nishida K."/>
            <person name="Yagisawa F."/>
            <person name="Yoshida Y."/>
            <person name="Fujiwara T."/>
            <person name="Takio S."/>
            <person name="Tamura K."/>
            <person name="Chung S.J."/>
            <person name="Nakamura S."/>
            <person name="Kuroiwa H."/>
            <person name="Tanaka K."/>
            <person name="Sato N."/>
            <person name="Kuroiwa T."/>
        </authorList>
    </citation>
    <scope>NUCLEOTIDE SEQUENCE [LARGE SCALE GENOMIC DNA]</scope>
    <source>
        <strain evidence="9 10">10D</strain>
    </source>
</reference>
<evidence type="ECO:0000256" key="3">
    <source>
        <dbReference type="ARBA" id="ARBA00022574"/>
    </source>
</evidence>
<keyword evidence="3 6" id="KW-0853">WD repeat</keyword>
<evidence type="ECO:0000256" key="7">
    <source>
        <dbReference type="SAM" id="MobiDB-lite"/>
    </source>
</evidence>
<dbReference type="PROSITE" id="PS50082">
    <property type="entry name" value="WD_REPEATS_2"/>
    <property type="match status" value="2"/>
</dbReference>
<dbReference type="GO" id="GO:0006364">
    <property type="term" value="P:rRNA processing"/>
    <property type="evidence" value="ECO:0007669"/>
    <property type="project" value="UniProtKB-KW"/>
</dbReference>
<evidence type="ECO:0000256" key="1">
    <source>
        <dbReference type="ARBA" id="ARBA00004604"/>
    </source>
</evidence>
<dbReference type="HOGENOM" id="CLU_021102_4_0_1"/>
<dbReference type="AlphaFoldDB" id="M1VKW8"/>
<dbReference type="OMA" id="ATYQVVH"/>
<dbReference type="Proteomes" id="UP000007014">
    <property type="component" value="Chromosome 17"/>
</dbReference>
<dbReference type="Gene3D" id="2.130.10.10">
    <property type="entry name" value="YVTN repeat-like/Quinoprotein amine dehydrogenase"/>
    <property type="match status" value="2"/>
</dbReference>
<dbReference type="PANTHER" id="PTHR19924">
    <property type="entry name" value="UTP15 U3 SMALL NUCLEOLAR RNA-ASSOCIATED PROTEIN 15 FAMILY MEMBER"/>
    <property type="match status" value="1"/>
</dbReference>
<dbReference type="InterPro" id="IPR018983">
    <property type="entry name" value="U3_snoRNA-assocProt_15_C"/>
</dbReference>
<dbReference type="RefSeq" id="XP_005538269.1">
    <property type="nucleotide sequence ID" value="XM_005538212.1"/>
</dbReference>
<name>M1VKW8_CYAM1</name>
<dbReference type="Pfam" id="PF09384">
    <property type="entry name" value="UTP15_C"/>
    <property type="match status" value="1"/>
</dbReference>
<evidence type="ECO:0000256" key="6">
    <source>
        <dbReference type="PROSITE-ProRule" id="PRU00221"/>
    </source>
</evidence>
<dbReference type="EMBL" id="AP006499">
    <property type="protein sequence ID" value="BAM82233.1"/>
    <property type="molecule type" value="Genomic_DNA"/>
</dbReference>
<protein>
    <submittedName>
        <fullName evidence="9">Similar to U3 snoRNP component Utp15p</fullName>
    </submittedName>
</protein>
<reference evidence="9 10" key="1">
    <citation type="journal article" date="2004" name="Nature">
        <title>Genome sequence of the ultrasmall unicellular red alga Cyanidioschyzon merolae 10D.</title>
        <authorList>
            <person name="Matsuzaki M."/>
            <person name="Misumi O."/>
            <person name="Shin-i T."/>
            <person name="Maruyama S."/>
            <person name="Takahara M."/>
            <person name="Miyagishima S."/>
            <person name="Mori T."/>
            <person name="Nishida K."/>
            <person name="Yagisawa F."/>
            <person name="Nishida K."/>
            <person name="Yoshida Y."/>
            <person name="Nishimura Y."/>
            <person name="Nakao S."/>
            <person name="Kobayashi T."/>
            <person name="Momoyama Y."/>
            <person name="Higashiyama T."/>
            <person name="Minoda A."/>
            <person name="Sano M."/>
            <person name="Nomoto H."/>
            <person name="Oishi K."/>
            <person name="Hayashi H."/>
            <person name="Ohta F."/>
            <person name="Nishizaka S."/>
            <person name="Haga S."/>
            <person name="Miura S."/>
            <person name="Morishita T."/>
            <person name="Kabeya Y."/>
            <person name="Terasawa K."/>
            <person name="Suzuki Y."/>
            <person name="Ishii Y."/>
            <person name="Asakawa S."/>
            <person name="Takano H."/>
            <person name="Ohta N."/>
            <person name="Kuroiwa H."/>
            <person name="Tanaka K."/>
            <person name="Shimizu N."/>
            <person name="Sugano S."/>
            <person name="Sato N."/>
            <person name="Nozaki H."/>
            <person name="Ogasawara N."/>
            <person name="Kohara Y."/>
            <person name="Kuroiwa T."/>
        </authorList>
    </citation>
    <scope>NUCLEOTIDE SEQUENCE [LARGE SCALE GENOMIC DNA]</scope>
    <source>
        <strain evidence="9 10">10D</strain>
    </source>
</reference>
<dbReference type="InterPro" id="IPR001680">
    <property type="entry name" value="WD40_rpt"/>
</dbReference>
<dbReference type="GeneID" id="16996375"/>
<evidence type="ECO:0000256" key="5">
    <source>
        <dbReference type="ARBA" id="ARBA00023242"/>
    </source>
</evidence>
<feature type="domain" description="U3 small nucleolar RNA-associated protein 15 C-terminal" evidence="8">
    <location>
        <begin position="410"/>
        <end position="540"/>
    </location>
</feature>
<dbReference type="InterPro" id="IPR036322">
    <property type="entry name" value="WD40_repeat_dom_sf"/>
</dbReference>
<evidence type="ECO:0000313" key="10">
    <source>
        <dbReference type="Proteomes" id="UP000007014"/>
    </source>
</evidence>
<dbReference type="SUPFAM" id="SSF50978">
    <property type="entry name" value="WD40 repeat-like"/>
    <property type="match status" value="1"/>
</dbReference>
<keyword evidence="5" id="KW-0539">Nucleus</keyword>
<evidence type="ECO:0000259" key="8">
    <source>
        <dbReference type="Pfam" id="PF09384"/>
    </source>
</evidence>
<sequence>MEAFQPLRSIEHIPPVERKGPEERFWETFDEKARIRLTGAVQGVHFSPLGSNQVAVTAESRVTILKSSTGDLIKSFPRTDTVAYAGRYRTDGKLLVAGTESGLVHLYNAHSRSILRTFSGHKSSVRSVYFTIDKLRVVSASDDMTVRITDIPSEQCLLSLHHADRVRAQTPCPASPHLWLTGCYDGAVRLFDLRLPSQKPVRMVWHAQHGQVDDVCFLDSESSTFVASGGGSSVRCWELLHSSSDVEAGSQRALLAELEPHRKAVMSLALDATRRRLLSVSLDGALKVHDLSVLSTLHTRSIGAGCLCMDLSADGRSLATGHVDGQLRIERRGVSKPSGIENETNVDERSGEPDWASLARGHLDRGDALRPYRPGTRRYFLRGMYAKPDSDIDDVILGDGDSTSGTSRRRRRQHDQKPYDHHLRRFAYDKALSAVLETNQSGLIVSMLVELDRRKGLQNALSSLNEQQMITLIEFIAKHIADSRYIQVLVPVSHLIVDMHHTKDSLSGSLLAALQRLAARVQQQVHHLGDMEKMAAAIELFLS</sequence>
<keyword evidence="2" id="KW-0698">rRNA processing</keyword>
<dbReference type="KEGG" id="cme:CYME_CMQ382C"/>
<feature type="region of interest" description="Disordered" evidence="7">
    <location>
        <begin position="334"/>
        <end position="353"/>
    </location>
</feature>
<evidence type="ECO:0000256" key="2">
    <source>
        <dbReference type="ARBA" id="ARBA00022552"/>
    </source>
</evidence>
<dbReference type="SMART" id="SM00320">
    <property type="entry name" value="WD40"/>
    <property type="match status" value="7"/>
</dbReference>
<feature type="repeat" description="WD" evidence="6">
    <location>
        <begin position="258"/>
        <end position="299"/>
    </location>
</feature>
<feature type="region of interest" description="Disordered" evidence="7">
    <location>
        <begin position="395"/>
        <end position="420"/>
    </location>
</feature>
<organism evidence="9 10">
    <name type="scientific">Cyanidioschyzon merolae (strain NIES-3377 / 10D)</name>
    <name type="common">Unicellular red alga</name>
    <dbReference type="NCBI Taxonomy" id="280699"/>
    <lineage>
        <taxon>Eukaryota</taxon>
        <taxon>Rhodophyta</taxon>
        <taxon>Bangiophyceae</taxon>
        <taxon>Cyanidiales</taxon>
        <taxon>Cyanidiaceae</taxon>
        <taxon>Cyanidioschyzon</taxon>
    </lineage>
</organism>
<evidence type="ECO:0000256" key="4">
    <source>
        <dbReference type="ARBA" id="ARBA00022737"/>
    </source>
</evidence>
<dbReference type="GO" id="GO:0045943">
    <property type="term" value="P:positive regulation of transcription by RNA polymerase I"/>
    <property type="evidence" value="ECO:0007669"/>
    <property type="project" value="TreeGrafter"/>
</dbReference>
<feature type="repeat" description="WD" evidence="6">
    <location>
        <begin position="118"/>
        <end position="159"/>
    </location>
</feature>